<protein>
    <submittedName>
        <fullName evidence="2">Uncharacterized protein</fullName>
    </submittedName>
</protein>
<reference evidence="2 3" key="1">
    <citation type="journal article" date="2016" name="ISME J.">
        <title>Chasing the elusive Euryarchaeota class WSA2: genomes reveal a uniquely fastidious methyl-reducing methanogen.</title>
        <authorList>
            <person name="Nobu M.K."/>
            <person name="Narihiro T."/>
            <person name="Kuroda K."/>
            <person name="Mei R."/>
            <person name="Liu W.T."/>
        </authorList>
    </citation>
    <scope>NUCLEOTIDE SEQUENCE [LARGE SCALE GENOMIC DNA]</scope>
    <source>
        <strain evidence="2">U1lsi0528_Bin055</strain>
    </source>
</reference>
<name>A0A150J9B9_9EURY</name>
<gene>
    <name evidence="2" type="ORF">AMQ22_00062</name>
</gene>
<comment type="caution">
    <text evidence="2">The sequence shown here is derived from an EMBL/GenBank/DDBJ whole genome shotgun (WGS) entry which is preliminary data.</text>
</comment>
<organism evidence="2 3">
    <name type="scientific">Candidatus Methanofastidiosum methylothiophilum</name>
    <dbReference type="NCBI Taxonomy" id="1705564"/>
    <lineage>
        <taxon>Archaea</taxon>
        <taxon>Methanobacteriati</taxon>
        <taxon>Methanobacteriota</taxon>
        <taxon>Stenosarchaea group</taxon>
        <taxon>Candidatus Methanofastidiosia</taxon>
        <taxon>Candidatus Methanofastidiosales</taxon>
        <taxon>Candidatus Methanofastidiosaceae</taxon>
        <taxon>Candidatus Methanofastidiosum</taxon>
    </lineage>
</organism>
<feature type="region of interest" description="Disordered" evidence="1">
    <location>
        <begin position="171"/>
        <end position="204"/>
    </location>
</feature>
<dbReference type="Proteomes" id="UP000075398">
    <property type="component" value="Unassembled WGS sequence"/>
</dbReference>
<dbReference type="PATRIC" id="fig|1705409.3.peg.65"/>
<accession>A0A150J9B9</accession>
<feature type="compositionally biased region" description="Polar residues" evidence="1">
    <location>
        <begin position="182"/>
        <end position="192"/>
    </location>
</feature>
<proteinExistence type="predicted"/>
<sequence length="428" mass="45710">MVNEPVITVTKANDIDIVDDSASTTEFLPAPDDDIGIALKPILFGNVKAGEATIEQEYHIWNNIDGDEEGGVDLGIAYNLSVTASTLRGQNAGGTIKEGKEVVELREILVIDVSGGGTVYKAVGGLITLTLGDLRGDKLATPGIPTGTAGHESGGEVLPGTYYLCVSATDETGETEAGSESAGVTISPLDSQTDQDGESETLDNTTNTRIGWKKAGIGTFINGLQVLQSAGGTLEGTLRLETDNSGSPSGTLVNENAEKTGISFQDAIKTSILWNNEQSWTDGTTYWFVFVITAGTGKLKGKATGTNHNVKIYTNGSWQDSSTIYELYAILIGNNKIDWDWADVDYAQTYKAFRTETSQSYGAESLLIAGLNSSGYEDKKCDTVEGTPLEEGTVTRKHKKVIKAKVAADSTSHKENVEFNLEFRYNLT</sequence>
<dbReference type="EMBL" id="LNGC01000001">
    <property type="protein sequence ID" value="KYC53863.1"/>
    <property type="molecule type" value="Genomic_DNA"/>
</dbReference>
<evidence type="ECO:0000256" key="1">
    <source>
        <dbReference type="SAM" id="MobiDB-lite"/>
    </source>
</evidence>
<evidence type="ECO:0000313" key="3">
    <source>
        <dbReference type="Proteomes" id="UP000075398"/>
    </source>
</evidence>
<evidence type="ECO:0000313" key="2">
    <source>
        <dbReference type="EMBL" id="KYC53863.1"/>
    </source>
</evidence>
<dbReference type="AlphaFoldDB" id="A0A150J9B9"/>